<dbReference type="OrthoDB" id="25607at2"/>
<evidence type="ECO:0000313" key="4">
    <source>
        <dbReference type="Proteomes" id="UP001265083"/>
    </source>
</evidence>
<dbReference type="STRING" id="158898.SAMN04488548_136694"/>
<dbReference type="InterPro" id="IPR036412">
    <property type="entry name" value="HAD-like_sf"/>
</dbReference>
<dbReference type="Pfam" id="PF12710">
    <property type="entry name" value="HAD"/>
    <property type="match status" value="1"/>
</dbReference>
<dbReference type="EMBL" id="FNLM01000036">
    <property type="protein sequence ID" value="SDU83022.1"/>
    <property type="molecule type" value="Genomic_DNA"/>
</dbReference>
<protein>
    <submittedName>
        <fullName evidence="1">HAD-IB family phosphatase</fullName>
    </submittedName>
    <submittedName>
        <fullName evidence="2">Phosphoserine phosphatase</fullName>
    </submittedName>
</protein>
<organism evidence="2 3">
    <name type="scientific">Gordonia westfalica</name>
    <dbReference type="NCBI Taxonomy" id="158898"/>
    <lineage>
        <taxon>Bacteria</taxon>
        <taxon>Bacillati</taxon>
        <taxon>Actinomycetota</taxon>
        <taxon>Actinomycetes</taxon>
        <taxon>Mycobacteriales</taxon>
        <taxon>Gordoniaceae</taxon>
        <taxon>Gordonia</taxon>
    </lineage>
</organism>
<evidence type="ECO:0000313" key="3">
    <source>
        <dbReference type="Proteomes" id="UP000183180"/>
    </source>
</evidence>
<reference evidence="2 3" key="1">
    <citation type="submission" date="2016-10" db="EMBL/GenBank/DDBJ databases">
        <authorList>
            <person name="de Groot N.N."/>
        </authorList>
    </citation>
    <scope>NUCLEOTIDE SEQUENCE [LARGE SCALE GENOMIC DNA]</scope>
    <source>
        <strain evidence="2 3">DSM 44215</strain>
    </source>
</reference>
<dbReference type="EMBL" id="JAVLUS010000044">
    <property type="protein sequence ID" value="MDS1116962.1"/>
    <property type="molecule type" value="Genomic_DNA"/>
</dbReference>
<dbReference type="SUPFAM" id="SSF56784">
    <property type="entry name" value="HAD-like"/>
    <property type="match status" value="1"/>
</dbReference>
<proteinExistence type="predicted"/>
<keyword evidence="4" id="KW-1185">Reference proteome</keyword>
<dbReference type="RefSeq" id="WP_074854043.1">
    <property type="nucleotide sequence ID" value="NZ_JAVLUS010000044.1"/>
</dbReference>
<dbReference type="Proteomes" id="UP001265083">
    <property type="component" value="Unassembled WGS sequence"/>
</dbReference>
<accession>A0A1H2LQA7</accession>
<evidence type="ECO:0000313" key="1">
    <source>
        <dbReference type="EMBL" id="MDS1116962.1"/>
    </source>
</evidence>
<reference evidence="1 4" key="2">
    <citation type="submission" date="2023-08" db="EMBL/GenBank/DDBJ databases">
        <title>Bioegradation of LLDPE and BLDPE plastic by marine bacteria from coast plastic debris.</title>
        <authorList>
            <person name="Rong Z."/>
        </authorList>
    </citation>
    <scope>NUCLEOTIDE SEQUENCE [LARGE SCALE GENOMIC DNA]</scope>
    <source>
        <strain evidence="1 4">Z-2</strain>
    </source>
</reference>
<name>A0A1H2LQA7_9ACTN</name>
<evidence type="ECO:0000313" key="2">
    <source>
        <dbReference type="EMBL" id="SDU83022.1"/>
    </source>
</evidence>
<dbReference type="AlphaFoldDB" id="A0A1H2LQA7"/>
<dbReference type="Proteomes" id="UP000183180">
    <property type="component" value="Unassembled WGS sequence"/>
</dbReference>
<dbReference type="NCBIfam" id="TIGR01488">
    <property type="entry name" value="HAD-SF-IB"/>
    <property type="match status" value="1"/>
</dbReference>
<gene>
    <name evidence="1" type="ORF">RD149_24830</name>
    <name evidence="2" type="ORF">SAMN04488548_136694</name>
</gene>
<sequence>MTSRLHVFDMDGTLLKGAAALHLSRYFGKLDEGLDIENRWAAGQITDTEFWSTLLAICDGATETELDAAFEQAEWLDGVVATFEDIRRRGETVIVISQSPAFFVDRLRQWGAHETYGSDVVIGEPLSEDATLSPQEKVKITEAALARLALSPEDCVAYGDSSSDIELFGWLRNTVAVNASPVVAELASVEYQGDDLRAAYELGRGLFGARSRI</sequence>
<dbReference type="InterPro" id="IPR023214">
    <property type="entry name" value="HAD_sf"/>
</dbReference>
<dbReference type="Gene3D" id="3.40.50.1000">
    <property type="entry name" value="HAD superfamily/HAD-like"/>
    <property type="match status" value="1"/>
</dbReference>